<dbReference type="KEGG" id="ssck:SPSK_05551"/>
<dbReference type="InterPro" id="IPR037143">
    <property type="entry name" value="4-PPantetheinyl_Trfase_dom_sf"/>
</dbReference>
<name>A0A0F2LRM3_SPOSC</name>
<protein>
    <submittedName>
        <fullName evidence="2">Uncharacterized protein</fullName>
    </submittedName>
</protein>
<feature type="region of interest" description="Disordered" evidence="1">
    <location>
        <begin position="45"/>
        <end position="99"/>
    </location>
</feature>
<comment type="caution">
    <text evidence="2">The sequence shown here is derived from an EMBL/GenBank/DDBJ whole genome shotgun (WGS) entry which is preliminary data.</text>
</comment>
<evidence type="ECO:0000313" key="2">
    <source>
        <dbReference type="EMBL" id="KJR80162.1"/>
    </source>
</evidence>
<dbReference type="GO" id="GO:0008897">
    <property type="term" value="F:holo-[acyl-carrier-protein] synthase activity"/>
    <property type="evidence" value="ECO:0007669"/>
    <property type="project" value="InterPro"/>
</dbReference>
<evidence type="ECO:0000313" key="3">
    <source>
        <dbReference type="Proteomes" id="UP000033710"/>
    </source>
</evidence>
<proteinExistence type="predicted"/>
<dbReference type="Proteomes" id="UP000033710">
    <property type="component" value="Unassembled WGS sequence"/>
</dbReference>
<dbReference type="Gene3D" id="3.90.470.20">
    <property type="entry name" value="4'-phosphopantetheinyl transferase domain"/>
    <property type="match status" value="1"/>
</dbReference>
<reference evidence="2 3" key="1">
    <citation type="journal article" date="2014" name="BMC Genomics">
        <title>Comparative genomics of the major fungal agents of human and animal Sporotrichosis: Sporothrix schenckii and Sporothrix brasiliensis.</title>
        <authorList>
            <person name="Teixeira M.M."/>
            <person name="de Almeida L.G."/>
            <person name="Kubitschek-Barreira P."/>
            <person name="Alves F.L."/>
            <person name="Kioshima E.S."/>
            <person name="Abadio A.K."/>
            <person name="Fernandes L."/>
            <person name="Derengowski L.S."/>
            <person name="Ferreira K.S."/>
            <person name="Souza R.C."/>
            <person name="Ruiz J.C."/>
            <person name="de Andrade N.C."/>
            <person name="Paes H.C."/>
            <person name="Nicola A.M."/>
            <person name="Albuquerque P."/>
            <person name="Gerber A.L."/>
            <person name="Martins V.P."/>
            <person name="Peconick L.D."/>
            <person name="Neto A.V."/>
            <person name="Chaucanez C.B."/>
            <person name="Silva P.A."/>
            <person name="Cunha O.L."/>
            <person name="de Oliveira F.F."/>
            <person name="dos Santos T.C."/>
            <person name="Barros A.L."/>
            <person name="Soares M.A."/>
            <person name="de Oliveira L.M."/>
            <person name="Marini M.M."/>
            <person name="Villalobos-Duno H."/>
            <person name="Cunha M.M."/>
            <person name="de Hoog S."/>
            <person name="da Silveira J.F."/>
            <person name="Henrissat B."/>
            <person name="Nino-Vega G.A."/>
            <person name="Cisalpino P.S."/>
            <person name="Mora-Montes H.M."/>
            <person name="Almeida S.R."/>
            <person name="Stajich J.E."/>
            <person name="Lopes-Bezerra L.M."/>
            <person name="Vasconcelos A.T."/>
            <person name="Felipe M.S."/>
        </authorList>
    </citation>
    <scope>NUCLEOTIDE SEQUENCE [LARGE SCALE GENOMIC DNA]</scope>
    <source>
        <strain evidence="2 3">1099-18</strain>
    </source>
</reference>
<dbReference type="AlphaFoldDB" id="A0A0F2LRM3"/>
<dbReference type="GeneID" id="27667571"/>
<dbReference type="SUPFAM" id="SSF56214">
    <property type="entry name" value="4'-phosphopantetheinyl transferase"/>
    <property type="match status" value="1"/>
</dbReference>
<dbReference type="VEuPathDB" id="FungiDB:SPSK_05551"/>
<organism evidence="2 3">
    <name type="scientific">Sporothrix schenckii 1099-18</name>
    <dbReference type="NCBI Taxonomy" id="1397361"/>
    <lineage>
        <taxon>Eukaryota</taxon>
        <taxon>Fungi</taxon>
        <taxon>Dikarya</taxon>
        <taxon>Ascomycota</taxon>
        <taxon>Pezizomycotina</taxon>
        <taxon>Sordariomycetes</taxon>
        <taxon>Sordariomycetidae</taxon>
        <taxon>Ophiostomatales</taxon>
        <taxon>Ophiostomataceae</taxon>
        <taxon>Sporothrix</taxon>
    </lineage>
</organism>
<evidence type="ECO:0000256" key="1">
    <source>
        <dbReference type="SAM" id="MobiDB-lite"/>
    </source>
</evidence>
<gene>
    <name evidence="2" type="ORF">SPSK_05551</name>
</gene>
<dbReference type="RefSeq" id="XP_016582838.1">
    <property type="nucleotide sequence ID" value="XM_016732294.1"/>
</dbReference>
<sequence length="245" mass="25751">MCPTATARTASRVLPFGVPQLHVGTDICHVARVYAILKKARPASPLSSSISSPSSSPPPTQTTASRFIRRVLTPSEVDALGSPRTPPSPSPSQASTTMSAHTAVALLARGASVSDLVSETAETAETSVETSPLWRAAQYLASRFAAKEAAIKAHPHLPGLTLQDVRIARRPASQQTGGISRTGDAIATGDDVVRRRNANSGPPLAYVRVYSLETDDGIVEQEARISISHDGEYATAVCLGVEHPL</sequence>
<reference evidence="2 3" key="2">
    <citation type="journal article" date="2015" name="Eukaryot. Cell">
        <title>Asexual propagation of a virulent clone complex in a human and feline outbreak of sporotrichosis.</title>
        <authorList>
            <person name="Teixeira Mde M."/>
            <person name="Rodrigues A.M."/>
            <person name="Tsui C.K."/>
            <person name="de Almeida L.G."/>
            <person name="Van Diepeningen A.D."/>
            <person name="van den Ende B.G."/>
            <person name="Fernandes G.F."/>
            <person name="Kano R."/>
            <person name="Hamelin R.C."/>
            <person name="Lopes-Bezerra L.M."/>
            <person name="Vasconcelos A.T."/>
            <person name="de Hoog S."/>
            <person name="de Camargo Z.P."/>
            <person name="Felipe M.S."/>
        </authorList>
    </citation>
    <scope>NUCLEOTIDE SEQUENCE [LARGE SCALE GENOMIC DNA]</scope>
    <source>
        <strain evidence="2 3">1099-18</strain>
    </source>
</reference>
<accession>A0A0F2LRM3</accession>
<dbReference type="OrthoDB" id="15433at2759"/>
<dbReference type="GO" id="GO:0000287">
    <property type="term" value="F:magnesium ion binding"/>
    <property type="evidence" value="ECO:0007669"/>
    <property type="project" value="InterPro"/>
</dbReference>
<dbReference type="EMBL" id="AXCR01000012">
    <property type="protein sequence ID" value="KJR80162.1"/>
    <property type="molecule type" value="Genomic_DNA"/>
</dbReference>
<feature type="compositionally biased region" description="Low complexity" evidence="1">
    <location>
        <begin position="45"/>
        <end position="54"/>
    </location>
</feature>